<dbReference type="GO" id="GO:0016020">
    <property type="term" value="C:membrane"/>
    <property type="evidence" value="ECO:0007669"/>
    <property type="project" value="UniProtKB-SubCell"/>
</dbReference>
<feature type="region of interest" description="Disordered" evidence="6">
    <location>
        <begin position="366"/>
        <end position="388"/>
    </location>
</feature>
<feature type="transmembrane region" description="Helical" evidence="7">
    <location>
        <begin position="186"/>
        <end position="205"/>
    </location>
</feature>
<feature type="transmembrane region" description="Helical" evidence="7">
    <location>
        <begin position="97"/>
        <end position="120"/>
    </location>
</feature>
<dbReference type="PANTHER" id="PTHR33048">
    <property type="entry name" value="PTH11-LIKE INTEGRAL MEMBRANE PROTEIN (AFU_ORTHOLOGUE AFUA_5G11245)"/>
    <property type="match status" value="1"/>
</dbReference>
<dbReference type="PANTHER" id="PTHR33048:SF123">
    <property type="entry name" value="INTEGRAL MEMBRANE PROTEIN"/>
    <property type="match status" value="1"/>
</dbReference>
<evidence type="ECO:0000313" key="10">
    <source>
        <dbReference type="Proteomes" id="UP000799770"/>
    </source>
</evidence>
<proteinExistence type="inferred from homology"/>
<feature type="transmembrane region" description="Helical" evidence="7">
    <location>
        <begin position="127"/>
        <end position="149"/>
    </location>
</feature>
<protein>
    <recommendedName>
        <fullName evidence="8">Rhodopsin domain-containing protein</fullName>
    </recommendedName>
</protein>
<reference evidence="9" key="1">
    <citation type="journal article" date="2020" name="Stud. Mycol.">
        <title>101 Dothideomycetes genomes: a test case for predicting lifestyles and emergence of pathogens.</title>
        <authorList>
            <person name="Haridas S."/>
            <person name="Albert R."/>
            <person name="Binder M."/>
            <person name="Bloem J."/>
            <person name="Labutti K."/>
            <person name="Salamov A."/>
            <person name="Andreopoulos B."/>
            <person name="Baker S."/>
            <person name="Barry K."/>
            <person name="Bills G."/>
            <person name="Bluhm B."/>
            <person name="Cannon C."/>
            <person name="Castanera R."/>
            <person name="Culley D."/>
            <person name="Daum C."/>
            <person name="Ezra D."/>
            <person name="Gonzalez J."/>
            <person name="Henrissat B."/>
            <person name="Kuo A."/>
            <person name="Liang C."/>
            <person name="Lipzen A."/>
            <person name="Lutzoni F."/>
            <person name="Magnuson J."/>
            <person name="Mondo S."/>
            <person name="Nolan M."/>
            <person name="Ohm R."/>
            <person name="Pangilinan J."/>
            <person name="Park H.-J."/>
            <person name="Ramirez L."/>
            <person name="Alfaro M."/>
            <person name="Sun H."/>
            <person name="Tritt A."/>
            <person name="Yoshinaga Y."/>
            <person name="Zwiers L.-H."/>
            <person name="Turgeon B."/>
            <person name="Goodwin S."/>
            <person name="Spatafora J."/>
            <person name="Crous P."/>
            <person name="Grigoriev I."/>
        </authorList>
    </citation>
    <scope>NUCLEOTIDE SEQUENCE</scope>
    <source>
        <strain evidence="9">CBS 627.86</strain>
    </source>
</reference>
<dbReference type="Proteomes" id="UP000799770">
    <property type="component" value="Unassembled WGS sequence"/>
</dbReference>
<keyword evidence="10" id="KW-1185">Reference proteome</keyword>
<dbReference type="Pfam" id="PF20684">
    <property type="entry name" value="Fung_rhodopsin"/>
    <property type="match status" value="1"/>
</dbReference>
<feature type="domain" description="Rhodopsin" evidence="8">
    <location>
        <begin position="28"/>
        <end position="280"/>
    </location>
</feature>
<evidence type="ECO:0000256" key="7">
    <source>
        <dbReference type="SAM" id="Phobius"/>
    </source>
</evidence>
<dbReference type="EMBL" id="ML977336">
    <property type="protein sequence ID" value="KAF2110828.1"/>
    <property type="molecule type" value="Genomic_DNA"/>
</dbReference>
<evidence type="ECO:0000256" key="4">
    <source>
        <dbReference type="ARBA" id="ARBA00023136"/>
    </source>
</evidence>
<evidence type="ECO:0000256" key="2">
    <source>
        <dbReference type="ARBA" id="ARBA00022692"/>
    </source>
</evidence>
<accession>A0A6A5YXJ7</accession>
<keyword evidence="2 7" id="KW-0812">Transmembrane</keyword>
<dbReference type="InterPro" id="IPR052337">
    <property type="entry name" value="SAT4-like"/>
</dbReference>
<name>A0A6A5YXJ7_9PLEO</name>
<organism evidence="9 10">
    <name type="scientific">Lophiotrema nucula</name>
    <dbReference type="NCBI Taxonomy" id="690887"/>
    <lineage>
        <taxon>Eukaryota</taxon>
        <taxon>Fungi</taxon>
        <taxon>Dikarya</taxon>
        <taxon>Ascomycota</taxon>
        <taxon>Pezizomycotina</taxon>
        <taxon>Dothideomycetes</taxon>
        <taxon>Pleosporomycetidae</taxon>
        <taxon>Pleosporales</taxon>
        <taxon>Lophiotremataceae</taxon>
        <taxon>Lophiotrema</taxon>
    </lineage>
</organism>
<evidence type="ECO:0000259" key="8">
    <source>
        <dbReference type="Pfam" id="PF20684"/>
    </source>
</evidence>
<feature type="transmembrane region" description="Helical" evidence="7">
    <location>
        <begin position="217"/>
        <end position="241"/>
    </location>
</feature>
<feature type="transmembrane region" description="Helical" evidence="7">
    <location>
        <begin position="42"/>
        <end position="63"/>
    </location>
</feature>
<evidence type="ECO:0000256" key="3">
    <source>
        <dbReference type="ARBA" id="ARBA00022989"/>
    </source>
</evidence>
<keyword evidence="4 7" id="KW-0472">Membrane</keyword>
<evidence type="ECO:0000313" key="9">
    <source>
        <dbReference type="EMBL" id="KAF2110828.1"/>
    </source>
</evidence>
<gene>
    <name evidence="9" type="ORF">BDV96DRAFT_650444</name>
</gene>
<dbReference type="InterPro" id="IPR049326">
    <property type="entry name" value="Rhodopsin_dom_fungi"/>
</dbReference>
<dbReference type="OrthoDB" id="3934549at2759"/>
<dbReference type="AlphaFoldDB" id="A0A6A5YXJ7"/>
<comment type="subcellular location">
    <subcellularLocation>
        <location evidence="1">Membrane</location>
        <topology evidence="1">Multi-pass membrane protein</topology>
    </subcellularLocation>
</comment>
<sequence length="388" mass="43607">MFAPKDLGPTVRISAFTLTGLSTLVVAVRFYCRICVVGKLKLYDYTMSLAVLCTWGLCVVNHYQLLYGSGQHPRPLYLKADPPWHTRELLLGSARSWYAYQIMYIADLAIIKFSILFFYLSIATERAFRWLVFACMAAVGVFTVAMIFVNAFECPRKLNAALSPAVFGDRSRYRCIDLSTLYFSQAGFNIASDLFIWIMPIPVLAKLRMDKLKRWALLGLFAVGIIAPVASGLRLWSVYLWSKANARSRYNGGYILFWTQVELNTAIVCASAPSLQPLIKHLFGGLTRAHQRNSWYYYGGGTLPNASEIEAGRGSVHADLQTPRASYPAARKVSSSEFDNDKVLVRDFNDAEEEIRVRVLHFSSNRSSAYSSQPPKSPQRPRDMLLAG</sequence>
<feature type="transmembrane region" description="Helical" evidence="7">
    <location>
        <begin position="12"/>
        <end position="30"/>
    </location>
</feature>
<keyword evidence="3 7" id="KW-1133">Transmembrane helix</keyword>
<evidence type="ECO:0000256" key="1">
    <source>
        <dbReference type="ARBA" id="ARBA00004141"/>
    </source>
</evidence>
<evidence type="ECO:0000256" key="5">
    <source>
        <dbReference type="ARBA" id="ARBA00038359"/>
    </source>
</evidence>
<evidence type="ECO:0000256" key="6">
    <source>
        <dbReference type="SAM" id="MobiDB-lite"/>
    </source>
</evidence>
<comment type="similarity">
    <text evidence="5">Belongs to the SAT4 family.</text>
</comment>